<dbReference type="AlphaFoldDB" id="A0A6A0GRD1"/>
<reference evidence="8" key="1">
    <citation type="submission" date="2014-08" db="EMBL/GenBank/DDBJ databases">
        <authorList>
            <person name="Murali S."/>
            <person name="Richards S."/>
            <person name="Bandaranaike D."/>
            <person name="Bellair M."/>
            <person name="Blankenburg K."/>
            <person name="Chao H."/>
            <person name="Dinh H."/>
            <person name="Doddapaneni H."/>
            <person name="Dugan-Rocha S."/>
            <person name="Elkadiri S."/>
            <person name="Gnanaolivu R."/>
            <person name="Hughes D."/>
            <person name="Lee S."/>
            <person name="Li M."/>
            <person name="Ming W."/>
            <person name="Munidasa M."/>
            <person name="Muniz J."/>
            <person name="Nguyen L."/>
            <person name="Osuji N."/>
            <person name="Pu L.-L."/>
            <person name="Puazo M."/>
            <person name="Skinner E."/>
            <person name="Qu C."/>
            <person name="Quiroz J."/>
            <person name="Raj R."/>
            <person name="Weissenberger G."/>
            <person name="Xin Y."/>
            <person name="Zou X."/>
            <person name="Han Y."/>
            <person name="Worley K."/>
            <person name="Muzny D."/>
            <person name="Gibbs R."/>
        </authorList>
    </citation>
    <scope>NUCLEOTIDE SEQUENCE</scope>
    <source>
        <strain evidence="8">HAZT.00-mixed</strain>
        <tissue evidence="8">Whole organism</tissue>
    </source>
</reference>
<evidence type="ECO:0000256" key="3">
    <source>
        <dbReference type="ARBA" id="ARBA00022692"/>
    </source>
</evidence>
<dbReference type="SUPFAM" id="SSF103473">
    <property type="entry name" value="MFS general substrate transporter"/>
    <property type="match status" value="1"/>
</dbReference>
<keyword evidence="4 6" id="KW-1133">Transmembrane helix</keyword>
<dbReference type="Gene3D" id="1.20.1250.20">
    <property type="entry name" value="MFS general substrate transporter like domains"/>
    <property type="match status" value="2"/>
</dbReference>
<keyword evidence="5 6" id="KW-0472">Membrane</keyword>
<evidence type="ECO:0000256" key="6">
    <source>
        <dbReference type="SAM" id="Phobius"/>
    </source>
</evidence>
<dbReference type="PANTHER" id="PTHR16172:SF35">
    <property type="entry name" value="MAJOR FACILITATOR SUPERFAMILY (MFS) PROFILE DOMAIN-CONTAINING PROTEIN"/>
    <property type="match status" value="1"/>
</dbReference>
<proteinExistence type="inferred from homology"/>
<comment type="subcellular location">
    <subcellularLocation>
        <location evidence="1">Membrane</location>
        <topology evidence="1">Multi-pass membrane protein</topology>
    </subcellularLocation>
</comment>
<feature type="transmembrane region" description="Helical" evidence="6">
    <location>
        <begin position="24"/>
        <end position="45"/>
    </location>
</feature>
<comment type="caution">
    <text evidence="8">The sequence shown here is derived from an EMBL/GenBank/DDBJ whole genome shotgun (WGS) entry which is preliminary data.</text>
</comment>
<feature type="non-terminal residue" evidence="8">
    <location>
        <position position="418"/>
    </location>
</feature>
<feature type="transmembrane region" description="Helical" evidence="6">
    <location>
        <begin position="355"/>
        <end position="374"/>
    </location>
</feature>
<feature type="transmembrane region" description="Helical" evidence="6">
    <location>
        <begin position="52"/>
        <end position="71"/>
    </location>
</feature>
<evidence type="ECO:0000256" key="1">
    <source>
        <dbReference type="ARBA" id="ARBA00004141"/>
    </source>
</evidence>
<dbReference type="GO" id="GO:0016020">
    <property type="term" value="C:membrane"/>
    <property type="evidence" value="ECO:0007669"/>
    <property type="project" value="UniProtKB-SubCell"/>
</dbReference>
<feature type="domain" description="Major facilitator superfamily associated" evidence="7">
    <location>
        <begin position="3"/>
        <end position="417"/>
    </location>
</feature>
<dbReference type="InterPro" id="IPR051717">
    <property type="entry name" value="MFS_MFSD6"/>
</dbReference>
<dbReference type="Pfam" id="PF12832">
    <property type="entry name" value="MFS_1_like"/>
    <property type="match status" value="1"/>
</dbReference>
<evidence type="ECO:0000256" key="2">
    <source>
        <dbReference type="ARBA" id="ARBA00005241"/>
    </source>
</evidence>
<organism evidence="8">
    <name type="scientific">Hyalella azteca</name>
    <name type="common">Amphipod</name>
    <dbReference type="NCBI Taxonomy" id="294128"/>
    <lineage>
        <taxon>Eukaryota</taxon>
        <taxon>Metazoa</taxon>
        <taxon>Ecdysozoa</taxon>
        <taxon>Arthropoda</taxon>
        <taxon>Crustacea</taxon>
        <taxon>Multicrustacea</taxon>
        <taxon>Malacostraca</taxon>
        <taxon>Eumalacostraca</taxon>
        <taxon>Peracarida</taxon>
        <taxon>Amphipoda</taxon>
        <taxon>Senticaudata</taxon>
        <taxon>Talitrida</taxon>
        <taxon>Talitroidea</taxon>
        <taxon>Hyalellidae</taxon>
        <taxon>Hyalella</taxon>
    </lineage>
</organism>
<evidence type="ECO:0000256" key="5">
    <source>
        <dbReference type="ARBA" id="ARBA00023136"/>
    </source>
</evidence>
<name>A0A6A0GRD1_HYAAZ</name>
<dbReference type="EMBL" id="JQDR03016486">
    <property type="protein sequence ID" value="KAA0185186.1"/>
    <property type="molecule type" value="Genomic_DNA"/>
</dbReference>
<feature type="transmembrane region" description="Helical" evidence="6">
    <location>
        <begin position="324"/>
        <end position="343"/>
    </location>
</feature>
<reference evidence="8" key="3">
    <citation type="submission" date="2019-06" db="EMBL/GenBank/DDBJ databases">
        <authorList>
            <person name="Poynton C."/>
            <person name="Hasenbein S."/>
            <person name="Benoit J.B."/>
            <person name="Sepulveda M.S."/>
            <person name="Poelchau M.F."/>
            <person name="Murali S.C."/>
            <person name="Chen S."/>
            <person name="Glastad K.M."/>
            <person name="Werren J.H."/>
            <person name="Vineis J.H."/>
            <person name="Bowen J.L."/>
            <person name="Friedrich M."/>
            <person name="Jones J."/>
            <person name="Robertson H.M."/>
            <person name="Feyereisen R."/>
            <person name="Mechler-Hickson A."/>
            <person name="Mathers N."/>
            <person name="Lee C.E."/>
            <person name="Colbourne J.K."/>
            <person name="Biales A."/>
            <person name="Johnston J.S."/>
            <person name="Wellborn G.A."/>
            <person name="Rosendale A.J."/>
            <person name="Cridge A.G."/>
            <person name="Munoz-Torres M.C."/>
            <person name="Bain P.A."/>
            <person name="Manny A.R."/>
            <person name="Major K.M."/>
            <person name="Lambert F.N."/>
            <person name="Vulpe C.D."/>
            <person name="Tuck P."/>
            <person name="Blalock B.J."/>
            <person name="Lin Y.-Y."/>
            <person name="Smith M.E."/>
            <person name="Ochoa-Acuna H."/>
            <person name="Chen M.-J.M."/>
            <person name="Childers C.P."/>
            <person name="Qu J."/>
            <person name="Dugan S."/>
            <person name="Lee S.L."/>
            <person name="Chao H."/>
            <person name="Dinh H."/>
            <person name="Han Y."/>
            <person name="Doddapaneni H."/>
            <person name="Worley K.C."/>
            <person name="Muzny D.M."/>
            <person name="Gibbs R.A."/>
            <person name="Richards S."/>
        </authorList>
    </citation>
    <scope>NUCLEOTIDE SEQUENCE</scope>
    <source>
        <strain evidence="8">HAZT.00-mixed</strain>
        <tissue evidence="8">Whole organism</tissue>
    </source>
</reference>
<dbReference type="OrthoDB" id="10061976at2759"/>
<keyword evidence="3 6" id="KW-0812">Transmembrane</keyword>
<dbReference type="Proteomes" id="UP000711488">
    <property type="component" value="Unassembled WGS sequence"/>
</dbReference>
<accession>A0A6A0GRD1</accession>
<evidence type="ECO:0000313" key="8">
    <source>
        <dbReference type="EMBL" id="KAA0185186.1"/>
    </source>
</evidence>
<dbReference type="PANTHER" id="PTHR16172">
    <property type="entry name" value="MAJOR FACILITATOR SUPERFAMILY DOMAIN-CONTAINING PROTEIN 6-LIKE"/>
    <property type="match status" value="1"/>
</dbReference>
<protein>
    <recommendedName>
        <fullName evidence="7">Major facilitator superfamily associated domain-containing protein</fullName>
    </recommendedName>
</protein>
<dbReference type="InterPro" id="IPR036259">
    <property type="entry name" value="MFS_trans_sf"/>
</dbReference>
<feature type="transmembrane region" description="Helical" evidence="6">
    <location>
        <begin position="217"/>
        <end position="237"/>
    </location>
</feature>
<reference evidence="8" key="2">
    <citation type="journal article" date="2018" name="Environ. Sci. Technol.">
        <title>The Toxicogenome of Hyalella azteca: A Model for Sediment Ecotoxicology and Evolutionary Toxicology.</title>
        <authorList>
            <person name="Poynton H.C."/>
            <person name="Hasenbein S."/>
            <person name="Benoit J.B."/>
            <person name="Sepulveda M.S."/>
            <person name="Poelchau M.F."/>
            <person name="Hughes D.S.T."/>
            <person name="Murali S.C."/>
            <person name="Chen S."/>
            <person name="Glastad K.M."/>
            <person name="Goodisman M.A.D."/>
            <person name="Werren J.H."/>
            <person name="Vineis J.H."/>
            <person name="Bowen J.L."/>
            <person name="Friedrich M."/>
            <person name="Jones J."/>
            <person name="Robertson H.M."/>
            <person name="Feyereisen R."/>
            <person name="Mechler-Hickson A."/>
            <person name="Mathers N."/>
            <person name="Lee C.E."/>
            <person name="Colbourne J.K."/>
            <person name="Biales A."/>
            <person name="Johnston J.S."/>
            <person name="Wellborn G.A."/>
            <person name="Rosendale A.J."/>
            <person name="Cridge A.G."/>
            <person name="Munoz-Torres M.C."/>
            <person name="Bain P.A."/>
            <person name="Manny A.R."/>
            <person name="Major K.M."/>
            <person name="Lambert F.N."/>
            <person name="Vulpe C.D."/>
            <person name="Tuck P."/>
            <person name="Blalock B.J."/>
            <person name="Lin Y.Y."/>
            <person name="Smith M.E."/>
            <person name="Ochoa-Acuna H."/>
            <person name="Chen M.M."/>
            <person name="Childers C.P."/>
            <person name="Qu J."/>
            <person name="Dugan S."/>
            <person name="Lee S.L."/>
            <person name="Chao H."/>
            <person name="Dinh H."/>
            <person name="Han Y."/>
            <person name="Doddapaneni H."/>
            <person name="Worley K.C."/>
            <person name="Muzny D.M."/>
            <person name="Gibbs R.A."/>
            <person name="Richards S."/>
        </authorList>
    </citation>
    <scope>NUCLEOTIDE SEQUENCE</scope>
    <source>
        <strain evidence="8">HAZT.00-mixed</strain>
        <tissue evidence="8">Whole organism</tissue>
    </source>
</reference>
<comment type="similarity">
    <text evidence="2">Belongs to the major facilitator superfamily. MFSD6 family.</text>
</comment>
<dbReference type="InterPro" id="IPR024989">
    <property type="entry name" value="MFS_assoc_dom"/>
</dbReference>
<gene>
    <name evidence="8" type="ORF">HAZT_HAZT007759</name>
</gene>
<feature type="transmembrane region" description="Helical" evidence="6">
    <location>
        <begin position="249"/>
        <end position="270"/>
    </location>
</feature>
<feature type="transmembrane region" description="Helical" evidence="6">
    <location>
        <begin position="290"/>
        <end position="312"/>
    </location>
</feature>
<evidence type="ECO:0000259" key="7">
    <source>
        <dbReference type="Pfam" id="PF12832"/>
    </source>
</evidence>
<evidence type="ECO:0000256" key="4">
    <source>
        <dbReference type="ARBA" id="ARBA00022989"/>
    </source>
</evidence>
<sequence length="418" mass="45967">MMALFPFLTLQARSLGITEAELGIVYAFLPLVALFGPPLAGMIADKLGNFKLFLAVMVFASGLTSLLYMAVPVGRIRLPMPEVLPMSLECEDASDAPHTLHTLDQLRCEYSQVLLQPVQVLLTSCSPRCLVNGVLVIRDKVCANTESVEDLNPQLTFWLYVVVRLLNSVTLESQMPNSFIVIVFFYERLTATSMPLFEGAVVTILKQYDGDFGFQKIYGSLGPLIMTPVSGALIDAFSTDGSQDYRPAFYVYFAVKLICTAIILTMNLEFKKPSERVIKDFKSIITNQEIFCFLVMCFVAGACFGAMDTFLFWLLQDMGASKSLMGLTVTVGNICSLPILLFASPIIESLGAVNTIILGFSFYVVRFIGYSLIYNPWLCMPFEALECFTVALLITAAISYTADLSSPTTTATLQGLMG</sequence>